<dbReference type="PANTHER" id="PTHR13477:SF0">
    <property type="entry name" value="LARGE RIBOSOMAL SUBUNIT PROTEIN ML49"/>
    <property type="match status" value="1"/>
</dbReference>
<proteinExistence type="inferred from homology"/>
<sequence length="144" mass="15570">MQRATRTLSTALPTLRTRTRTVASSPALLSSILAAPQRSFTAAPARRDASPSAPEPAHEAAPPKLAYFVPRTAHGELPVYTDYKNGGSRVLTIVRKAQGNVEALRSDLAEYLTAPSLTKPAQGQVVFVGDWVRETKEWLAARGF</sequence>
<dbReference type="Pfam" id="PF05046">
    <property type="entry name" value="Img2"/>
    <property type="match status" value="1"/>
</dbReference>
<dbReference type="RefSeq" id="XP_018272809.1">
    <property type="nucleotide sequence ID" value="XM_018413987.1"/>
</dbReference>
<name>A0A194S8F8_RHOGW</name>
<evidence type="ECO:0000256" key="6">
    <source>
        <dbReference type="ARBA" id="ARBA00035191"/>
    </source>
</evidence>
<dbReference type="Proteomes" id="UP000053890">
    <property type="component" value="Unassembled WGS sequence"/>
</dbReference>
<evidence type="ECO:0000256" key="4">
    <source>
        <dbReference type="ARBA" id="ARBA00023128"/>
    </source>
</evidence>
<dbReference type="EMBL" id="KQ474075">
    <property type="protein sequence ID" value="KPV76760.1"/>
    <property type="molecule type" value="Genomic_DNA"/>
</dbReference>
<reference evidence="8 9" key="1">
    <citation type="journal article" date="2015" name="Front. Microbiol.">
        <title>Genome sequence of the plant growth promoting endophytic yeast Rhodotorula graminis WP1.</title>
        <authorList>
            <person name="Firrincieli A."/>
            <person name="Otillar R."/>
            <person name="Salamov A."/>
            <person name="Schmutz J."/>
            <person name="Khan Z."/>
            <person name="Redman R.S."/>
            <person name="Fleck N.D."/>
            <person name="Lindquist E."/>
            <person name="Grigoriev I.V."/>
            <person name="Doty S.L."/>
        </authorList>
    </citation>
    <scope>NUCLEOTIDE SEQUENCE [LARGE SCALE GENOMIC DNA]</scope>
    <source>
        <strain evidence="8 9">WP1</strain>
    </source>
</reference>
<evidence type="ECO:0000313" key="8">
    <source>
        <dbReference type="EMBL" id="KPV76760.1"/>
    </source>
</evidence>
<feature type="region of interest" description="Disordered" evidence="7">
    <location>
        <begin position="40"/>
        <end position="63"/>
    </location>
</feature>
<keyword evidence="4" id="KW-0496">Mitochondrion</keyword>
<dbReference type="Gene3D" id="3.30.780.10">
    <property type="entry name" value="SUI1-like domain"/>
    <property type="match status" value="1"/>
</dbReference>
<organism evidence="8 9">
    <name type="scientific">Rhodotorula graminis (strain WP1)</name>
    <dbReference type="NCBI Taxonomy" id="578459"/>
    <lineage>
        <taxon>Eukaryota</taxon>
        <taxon>Fungi</taxon>
        <taxon>Dikarya</taxon>
        <taxon>Basidiomycota</taxon>
        <taxon>Pucciniomycotina</taxon>
        <taxon>Microbotryomycetes</taxon>
        <taxon>Sporidiobolales</taxon>
        <taxon>Sporidiobolaceae</taxon>
        <taxon>Rhodotorula</taxon>
    </lineage>
</organism>
<evidence type="ECO:0000256" key="2">
    <source>
        <dbReference type="ARBA" id="ARBA00005677"/>
    </source>
</evidence>
<comment type="subcellular location">
    <subcellularLocation>
        <location evidence="1">Mitochondrion</location>
    </subcellularLocation>
</comment>
<dbReference type="GO" id="GO:0005762">
    <property type="term" value="C:mitochondrial large ribosomal subunit"/>
    <property type="evidence" value="ECO:0007669"/>
    <property type="project" value="TreeGrafter"/>
</dbReference>
<dbReference type="PANTHER" id="PTHR13477">
    <property type="entry name" value="MITOCHONDRIAL 39S RIBOSOMAL PROTEIN L49"/>
    <property type="match status" value="1"/>
</dbReference>
<keyword evidence="9" id="KW-1185">Reference proteome</keyword>
<dbReference type="AlphaFoldDB" id="A0A194S8F8"/>
<accession>A0A194S8F8</accession>
<evidence type="ECO:0000313" key="9">
    <source>
        <dbReference type="Proteomes" id="UP000053890"/>
    </source>
</evidence>
<dbReference type="InterPro" id="IPR007740">
    <property type="entry name" value="Ribosomal_mL49"/>
</dbReference>
<evidence type="ECO:0000256" key="3">
    <source>
        <dbReference type="ARBA" id="ARBA00022980"/>
    </source>
</evidence>
<comment type="similarity">
    <text evidence="2">Belongs to the mitochondrion-specific ribosomal protein mL49 family.</text>
</comment>
<gene>
    <name evidence="8" type="ORF">RHOBADRAFT_41969</name>
</gene>
<dbReference type="OrthoDB" id="19439at2759"/>
<evidence type="ECO:0000256" key="1">
    <source>
        <dbReference type="ARBA" id="ARBA00004173"/>
    </source>
</evidence>
<evidence type="ECO:0000256" key="7">
    <source>
        <dbReference type="SAM" id="MobiDB-lite"/>
    </source>
</evidence>
<keyword evidence="3" id="KW-0689">Ribosomal protein</keyword>
<dbReference type="GeneID" id="28974435"/>
<protein>
    <recommendedName>
        <fullName evidence="6">Large ribosomal subunit protein mL49</fullName>
    </recommendedName>
</protein>
<dbReference type="GO" id="GO:0003735">
    <property type="term" value="F:structural constituent of ribosome"/>
    <property type="evidence" value="ECO:0007669"/>
    <property type="project" value="InterPro"/>
</dbReference>
<dbReference type="GO" id="GO:0006412">
    <property type="term" value="P:translation"/>
    <property type="evidence" value="ECO:0007669"/>
    <property type="project" value="InterPro"/>
</dbReference>
<dbReference type="STRING" id="578459.A0A194S8F8"/>
<dbReference type="OMA" id="HIMRTRQ"/>
<evidence type="ECO:0000256" key="5">
    <source>
        <dbReference type="ARBA" id="ARBA00023274"/>
    </source>
</evidence>
<keyword evidence="5" id="KW-0687">Ribonucleoprotein</keyword>